<dbReference type="InterPro" id="IPR036249">
    <property type="entry name" value="Thioredoxin-like_sf"/>
</dbReference>
<dbReference type="Gene3D" id="3.40.30.10">
    <property type="entry name" value="Glutaredoxin"/>
    <property type="match status" value="1"/>
</dbReference>
<evidence type="ECO:0000259" key="7">
    <source>
        <dbReference type="Pfam" id="PF13462"/>
    </source>
</evidence>
<keyword evidence="6" id="KW-1133">Transmembrane helix</keyword>
<evidence type="ECO:0000256" key="6">
    <source>
        <dbReference type="SAM" id="Phobius"/>
    </source>
</evidence>
<keyword evidence="5" id="KW-0676">Redox-active center</keyword>
<reference evidence="8 9" key="1">
    <citation type="journal article" date="2016" name="Nat. Commun.">
        <title>Thousands of microbial genomes shed light on interconnected biogeochemical processes in an aquifer system.</title>
        <authorList>
            <person name="Anantharaman K."/>
            <person name="Brown C.T."/>
            <person name="Hug L.A."/>
            <person name="Sharon I."/>
            <person name="Castelle C.J."/>
            <person name="Probst A.J."/>
            <person name="Thomas B.C."/>
            <person name="Singh A."/>
            <person name="Wilkins M.J."/>
            <person name="Karaoz U."/>
            <person name="Brodie E.L."/>
            <person name="Williams K.H."/>
            <person name="Hubbard S.S."/>
            <person name="Banfield J.F."/>
        </authorList>
    </citation>
    <scope>NUCLEOTIDE SEQUENCE [LARGE SCALE GENOMIC DNA]</scope>
</reference>
<dbReference type="EMBL" id="MHSN01000024">
    <property type="protein sequence ID" value="OHA44534.1"/>
    <property type="molecule type" value="Genomic_DNA"/>
</dbReference>
<keyword evidence="2" id="KW-0732">Signal</keyword>
<feature type="domain" description="Thioredoxin-like fold" evidence="7">
    <location>
        <begin position="56"/>
        <end position="207"/>
    </location>
</feature>
<name>A0A1G2P847_9BACT</name>
<keyword evidence="6" id="KW-0472">Membrane</keyword>
<evidence type="ECO:0000256" key="3">
    <source>
        <dbReference type="ARBA" id="ARBA00023002"/>
    </source>
</evidence>
<gene>
    <name evidence="8" type="ORF">A3G59_02425</name>
</gene>
<feature type="transmembrane region" description="Helical" evidence="6">
    <location>
        <begin position="6"/>
        <end position="27"/>
    </location>
</feature>
<evidence type="ECO:0000256" key="2">
    <source>
        <dbReference type="ARBA" id="ARBA00022729"/>
    </source>
</evidence>
<sequence>MSLPGAIILAGVIIAGAIFLTSGNSFVKKVEVGDIDDRDRGASAASLDKMDPITSADHILGSPDAPVKIVVYSDLECPFCKLFHEGTILKVADQYSKTGKVAIVFRHFPLDNLHSKARKEAAAAECAAQLGGNDAFWKYVNKIYEITPSNNGLDLAKLPEIAAGIGLDSAAFNICLESGQFDQRIQKDFQNAIATGGNGTPWSIIIDPDGKAAPINGMVDFGYMKAVVDSMI</sequence>
<dbReference type="GO" id="GO:0016491">
    <property type="term" value="F:oxidoreductase activity"/>
    <property type="evidence" value="ECO:0007669"/>
    <property type="project" value="UniProtKB-KW"/>
</dbReference>
<evidence type="ECO:0000256" key="1">
    <source>
        <dbReference type="ARBA" id="ARBA00005791"/>
    </source>
</evidence>
<comment type="similarity">
    <text evidence="1">Belongs to the thioredoxin family. DsbA subfamily.</text>
</comment>
<evidence type="ECO:0000313" key="9">
    <source>
        <dbReference type="Proteomes" id="UP000176881"/>
    </source>
</evidence>
<evidence type="ECO:0000256" key="5">
    <source>
        <dbReference type="ARBA" id="ARBA00023284"/>
    </source>
</evidence>
<dbReference type="Proteomes" id="UP000176881">
    <property type="component" value="Unassembled WGS sequence"/>
</dbReference>
<dbReference type="InterPro" id="IPR012336">
    <property type="entry name" value="Thioredoxin-like_fold"/>
</dbReference>
<keyword evidence="3" id="KW-0560">Oxidoreductase</keyword>
<proteinExistence type="inferred from homology"/>
<dbReference type="Pfam" id="PF13462">
    <property type="entry name" value="Thioredoxin_4"/>
    <property type="match status" value="1"/>
</dbReference>
<dbReference type="STRING" id="1802335.A3G59_02425"/>
<comment type="caution">
    <text evidence="8">The sequence shown here is derived from an EMBL/GenBank/DDBJ whole genome shotgun (WGS) entry which is preliminary data.</text>
</comment>
<dbReference type="AlphaFoldDB" id="A0A1G2P847"/>
<organism evidence="8 9">
    <name type="scientific">Candidatus Taylorbacteria bacterium RIFCSPLOWO2_12_FULL_47_20</name>
    <dbReference type="NCBI Taxonomy" id="1802335"/>
    <lineage>
        <taxon>Bacteria</taxon>
        <taxon>Candidatus Tayloriibacteriota</taxon>
    </lineage>
</organism>
<evidence type="ECO:0000256" key="4">
    <source>
        <dbReference type="ARBA" id="ARBA00023157"/>
    </source>
</evidence>
<protein>
    <recommendedName>
        <fullName evidence="7">Thioredoxin-like fold domain-containing protein</fullName>
    </recommendedName>
</protein>
<accession>A0A1G2P847</accession>
<dbReference type="PANTHER" id="PTHR13887">
    <property type="entry name" value="GLUTATHIONE S-TRANSFERASE KAPPA"/>
    <property type="match status" value="1"/>
</dbReference>
<dbReference type="PANTHER" id="PTHR13887:SF14">
    <property type="entry name" value="DISULFIDE BOND FORMATION PROTEIN D"/>
    <property type="match status" value="1"/>
</dbReference>
<keyword evidence="6" id="KW-0812">Transmembrane</keyword>
<dbReference type="SUPFAM" id="SSF52833">
    <property type="entry name" value="Thioredoxin-like"/>
    <property type="match status" value="1"/>
</dbReference>
<keyword evidence="4" id="KW-1015">Disulfide bond</keyword>
<evidence type="ECO:0000313" key="8">
    <source>
        <dbReference type="EMBL" id="OHA44534.1"/>
    </source>
</evidence>